<accession>A0ABS4JC52</accession>
<proteinExistence type="predicted"/>
<evidence type="ECO:0000313" key="1">
    <source>
        <dbReference type="EMBL" id="MBP1999294.1"/>
    </source>
</evidence>
<reference evidence="1 2" key="1">
    <citation type="submission" date="2021-03" db="EMBL/GenBank/DDBJ databases">
        <title>Genomic Encyclopedia of Type Strains, Phase IV (KMG-IV): sequencing the most valuable type-strain genomes for metagenomic binning, comparative biology and taxonomic classification.</title>
        <authorList>
            <person name="Goeker M."/>
        </authorList>
    </citation>
    <scope>NUCLEOTIDE SEQUENCE [LARGE SCALE GENOMIC DNA]</scope>
    <source>
        <strain evidence="1 2">DSM 26806</strain>
    </source>
</reference>
<protein>
    <submittedName>
        <fullName evidence="1">Uncharacterized protein</fullName>
    </submittedName>
</protein>
<sequence length="83" mass="10032">MIILFFMFLVIIICSSLFLIKYGPYVPYLMLYQSKFQSLIELSIRYLSGEEIPNNIQYISYDYFFNRVKYSVIFENLLLNLFI</sequence>
<gene>
    <name evidence="1" type="ORF">J2Z69_000313</name>
</gene>
<name>A0ABS4JC52_9BACL</name>
<keyword evidence="2" id="KW-1185">Reference proteome</keyword>
<dbReference type="EMBL" id="JAGGLD010000001">
    <property type="protein sequence ID" value="MBP1999294.1"/>
    <property type="molecule type" value="Genomic_DNA"/>
</dbReference>
<dbReference type="Proteomes" id="UP001519288">
    <property type="component" value="Unassembled WGS sequence"/>
</dbReference>
<organism evidence="1 2">
    <name type="scientific">Paenibacillus shirakamiensis</name>
    <dbReference type="NCBI Taxonomy" id="1265935"/>
    <lineage>
        <taxon>Bacteria</taxon>
        <taxon>Bacillati</taxon>
        <taxon>Bacillota</taxon>
        <taxon>Bacilli</taxon>
        <taxon>Bacillales</taxon>
        <taxon>Paenibacillaceae</taxon>
        <taxon>Paenibacillus</taxon>
    </lineage>
</organism>
<comment type="caution">
    <text evidence="1">The sequence shown here is derived from an EMBL/GenBank/DDBJ whole genome shotgun (WGS) entry which is preliminary data.</text>
</comment>
<evidence type="ECO:0000313" key="2">
    <source>
        <dbReference type="Proteomes" id="UP001519288"/>
    </source>
</evidence>